<accession>A0AA40HTL0</accession>
<evidence type="ECO:0000256" key="4">
    <source>
        <dbReference type="ARBA" id="ARBA00022771"/>
    </source>
</evidence>
<keyword evidence="6" id="KW-0072">Autophagy</keyword>
<evidence type="ECO:0000256" key="12">
    <source>
        <dbReference type="SAM" id="Coils"/>
    </source>
</evidence>
<name>A0AA40HTL0_CNENI</name>
<dbReference type="InterPro" id="IPR004012">
    <property type="entry name" value="Run_dom"/>
</dbReference>
<evidence type="ECO:0000256" key="8">
    <source>
        <dbReference type="ARBA" id="ARBA00023228"/>
    </source>
</evidence>
<comment type="subcellular location">
    <subcellularLocation>
        <location evidence="2">Cytoplasmic vesicle</location>
        <location evidence="2">Autophagosome</location>
    </subcellularLocation>
    <subcellularLocation>
        <location evidence="1">Lysosome</location>
    </subcellularLocation>
</comment>
<evidence type="ECO:0000256" key="6">
    <source>
        <dbReference type="ARBA" id="ARBA00023006"/>
    </source>
</evidence>
<evidence type="ECO:0000313" key="15">
    <source>
        <dbReference type="EMBL" id="KAK1336627.1"/>
    </source>
</evidence>
<evidence type="ECO:0000313" key="16">
    <source>
        <dbReference type="Proteomes" id="UP001177744"/>
    </source>
</evidence>
<dbReference type="GO" id="GO:0000045">
    <property type="term" value="P:autophagosome assembly"/>
    <property type="evidence" value="ECO:0007669"/>
    <property type="project" value="TreeGrafter"/>
</dbReference>
<dbReference type="Pfam" id="PF02759">
    <property type="entry name" value="RUN"/>
    <property type="match status" value="1"/>
</dbReference>
<dbReference type="GO" id="GO:0032266">
    <property type="term" value="F:phosphatidylinositol-3-phosphate binding"/>
    <property type="evidence" value="ECO:0007669"/>
    <property type="project" value="TreeGrafter"/>
</dbReference>
<dbReference type="GO" id="GO:0016239">
    <property type="term" value="P:positive regulation of macroautophagy"/>
    <property type="evidence" value="ECO:0007669"/>
    <property type="project" value="InterPro"/>
</dbReference>
<feature type="compositionally biased region" description="Basic and acidic residues" evidence="13">
    <location>
        <begin position="340"/>
        <end position="351"/>
    </location>
</feature>
<dbReference type="PANTHER" id="PTHR47732">
    <property type="entry name" value="RUN AND FYVE DOMAIN-CONTAINING PROTEIN 4"/>
    <property type="match status" value="1"/>
</dbReference>
<dbReference type="Gene3D" id="1.20.58.900">
    <property type="match status" value="1"/>
</dbReference>
<feature type="compositionally biased region" description="Polar residues" evidence="13">
    <location>
        <begin position="360"/>
        <end position="370"/>
    </location>
</feature>
<evidence type="ECO:0000256" key="11">
    <source>
        <dbReference type="ARBA" id="ARBA00069100"/>
    </source>
</evidence>
<sequence length="462" mass="51525">MAEEGAALKVTRDLKAAVSAILQGYGGGHRVTDASAELHGLCGCLERLLQFDQKQQKSFLRPQKDYWDFLCTALRQQRGNTEPALLFTHRTRYPGPSGRQAGPRLKTPLGKGRAFIRFCLAHGQLAECLQLCLLNPELTREWYGPRSPLVCPELQEDILDSLYALNGVAFDLDLQRPDLDGAWPMFSESRCSNSSRTQGRPRKNKDSPKEISAVNGGPKGVQPEEAHTSQASCLRDAPGEDRLAGLPTSQQHRHLPPFLEKKKEDPRSLGAPHSMWEPDREKLQQDQEMRAPRTGICLEHSTPSTQGLRERASRALKEVVGTEGEGQGVILSTEGQRTTEGSHEREAEWGHDQGLLVSSPRGTNEGSMSRNRQENREPSILGEPSVLQGLGTKEGSTTEKPQEQTGVTSVTRKEEQAEVALQDVVKTLRHRLQKTKEQARHQEQLLKEQERELKALQEQLSR</sequence>
<evidence type="ECO:0000256" key="7">
    <source>
        <dbReference type="ARBA" id="ARBA00023054"/>
    </source>
</evidence>
<feature type="compositionally biased region" description="Polar residues" evidence="13">
    <location>
        <begin position="189"/>
        <end position="198"/>
    </location>
</feature>
<feature type="region of interest" description="Disordered" evidence="13">
    <location>
        <begin position="185"/>
        <end position="281"/>
    </location>
</feature>
<dbReference type="PROSITE" id="PS50826">
    <property type="entry name" value="RUN"/>
    <property type="match status" value="1"/>
</dbReference>
<comment type="function">
    <text evidence="10">ARL8 effector that promotes the coupling of endolysosomes to dynein-dynactin for retrograde transport along microtubules. Acts by binding both GTP-bound ARL8 and dynein-dynactin. In nonneuronal cells, promotes concentration of endolysosomes in the juxtanuclear area. In hippocampal neurons, drives retrograde transport of endolysosomes from the axon to the soma. Positive regulator of macroautophagy in dendritic cells. Increases autophagic flux, probably by stimulating both autophagosome formation and facilitating tethering with lysosomes. Binds to phosphatidylinositol 3-phosphate (PtdIns3P) through its FYVE-type zinc finger. Positive regulator of osteosclast bone-resorbing activity, possibly by promoting late endosome-lysosome fusion by acting as an adapter protein between RAB7A on late endosomes and LAMP2 on primary lysosomes.</text>
</comment>
<feature type="region of interest" description="Disordered" evidence="13">
    <location>
        <begin position="319"/>
        <end position="416"/>
    </location>
</feature>
<evidence type="ECO:0000256" key="5">
    <source>
        <dbReference type="ARBA" id="ARBA00022833"/>
    </source>
</evidence>
<evidence type="ECO:0000256" key="9">
    <source>
        <dbReference type="ARBA" id="ARBA00023329"/>
    </source>
</evidence>
<dbReference type="GO" id="GO:0005764">
    <property type="term" value="C:lysosome"/>
    <property type="evidence" value="ECO:0007669"/>
    <property type="project" value="UniProtKB-SubCell"/>
</dbReference>
<evidence type="ECO:0000256" key="3">
    <source>
        <dbReference type="ARBA" id="ARBA00022723"/>
    </source>
</evidence>
<dbReference type="GO" id="GO:0008270">
    <property type="term" value="F:zinc ion binding"/>
    <property type="evidence" value="ECO:0007669"/>
    <property type="project" value="UniProtKB-KW"/>
</dbReference>
<keyword evidence="7 12" id="KW-0175">Coiled coil</keyword>
<dbReference type="InterPro" id="IPR042939">
    <property type="entry name" value="RUFY4"/>
</dbReference>
<reference evidence="15" key="1">
    <citation type="submission" date="2023-06" db="EMBL/GenBank/DDBJ databases">
        <title>Reference genome for the Northern bat (Eptesicus nilssonii), a most northern bat species.</title>
        <authorList>
            <person name="Laine V.N."/>
            <person name="Pulliainen A.T."/>
            <person name="Lilley T.M."/>
        </authorList>
    </citation>
    <scope>NUCLEOTIDE SEQUENCE</scope>
    <source>
        <strain evidence="15">BLF_Eptnil</strain>
        <tissue evidence="15">Kidney</tissue>
    </source>
</reference>
<dbReference type="SUPFAM" id="SSF140741">
    <property type="entry name" value="RUN domain-like"/>
    <property type="match status" value="1"/>
</dbReference>
<protein>
    <recommendedName>
        <fullName evidence="11">RUN and FYVE domain-containing protein 4</fullName>
    </recommendedName>
</protein>
<evidence type="ECO:0000256" key="10">
    <source>
        <dbReference type="ARBA" id="ARBA00059075"/>
    </source>
</evidence>
<proteinExistence type="predicted"/>
<keyword evidence="3" id="KW-0479">Metal-binding</keyword>
<dbReference type="GO" id="GO:0071353">
    <property type="term" value="P:cellular response to interleukin-4"/>
    <property type="evidence" value="ECO:0007669"/>
    <property type="project" value="UniProtKB-ARBA"/>
</dbReference>
<keyword evidence="8" id="KW-0458">Lysosome</keyword>
<dbReference type="InterPro" id="IPR037213">
    <property type="entry name" value="Run_dom_sf"/>
</dbReference>
<evidence type="ECO:0000256" key="13">
    <source>
        <dbReference type="SAM" id="MobiDB-lite"/>
    </source>
</evidence>
<dbReference type="GO" id="GO:0031410">
    <property type="term" value="C:cytoplasmic vesicle"/>
    <property type="evidence" value="ECO:0007669"/>
    <property type="project" value="UniProtKB-KW"/>
</dbReference>
<feature type="coiled-coil region" evidence="12">
    <location>
        <begin position="425"/>
        <end position="459"/>
    </location>
</feature>
<evidence type="ECO:0000256" key="2">
    <source>
        <dbReference type="ARBA" id="ARBA00004419"/>
    </source>
</evidence>
<dbReference type="GO" id="GO:0005776">
    <property type="term" value="C:autophagosome"/>
    <property type="evidence" value="ECO:0007669"/>
    <property type="project" value="UniProtKB-SubCell"/>
</dbReference>
<comment type="caution">
    <text evidence="15">The sequence shown here is derived from an EMBL/GenBank/DDBJ whole genome shotgun (WGS) entry which is preliminary data.</text>
</comment>
<dbReference type="PANTHER" id="PTHR47732:SF1">
    <property type="entry name" value="RUN AND FYVE DOMAIN-CONTAINING PROTEIN 4"/>
    <property type="match status" value="1"/>
</dbReference>
<dbReference type="Proteomes" id="UP001177744">
    <property type="component" value="Unassembled WGS sequence"/>
</dbReference>
<dbReference type="GO" id="GO:0051050">
    <property type="term" value="P:positive regulation of transport"/>
    <property type="evidence" value="ECO:0007669"/>
    <property type="project" value="UniProtKB-ARBA"/>
</dbReference>
<dbReference type="AlphaFoldDB" id="A0AA40HTL0"/>
<evidence type="ECO:0000259" key="14">
    <source>
        <dbReference type="PROSITE" id="PS50826"/>
    </source>
</evidence>
<dbReference type="EMBL" id="JAULJE010000012">
    <property type="protein sequence ID" value="KAK1336627.1"/>
    <property type="molecule type" value="Genomic_DNA"/>
</dbReference>
<keyword evidence="4" id="KW-0863">Zinc-finger</keyword>
<feature type="domain" description="RUN" evidence="14">
    <location>
        <begin position="32"/>
        <end position="177"/>
    </location>
</feature>
<evidence type="ECO:0000256" key="1">
    <source>
        <dbReference type="ARBA" id="ARBA00004371"/>
    </source>
</evidence>
<gene>
    <name evidence="15" type="ORF">QTO34_002661</name>
</gene>
<keyword evidence="5" id="KW-0862">Zinc</keyword>
<keyword evidence="16" id="KW-1185">Reference proteome</keyword>
<keyword evidence="9" id="KW-0968">Cytoplasmic vesicle</keyword>
<dbReference type="FunFam" id="1.20.58.900:FF:000015">
    <property type="entry name" value="RUN and FYVE domain containing 4"/>
    <property type="match status" value="1"/>
</dbReference>
<organism evidence="15 16">
    <name type="scientific">Cnephaeus nilssonii</name>
    <name type="common">Northern bat</name>
    <name type="synonym">Eptesicus nilssonii</name>
    <dbReference type="NCBI Taxonomy" id="3371016"/>
    <lineage>
        <taxon>Eukaryota</taxon>
        <taxon>Metazoa</taxon>
        <taxon>Chordata</taxon>
        <taxon>Craniata</taxon>
        <taxon>Vertebrata</taxon>
        <taxon>Euteleostomi</taxon>
        <taxon>Mammalia</taxon>
        <taxon>Eutheria</taxon>
        <taxon>Laurasiatheria</taxon>
        <taxon>Chiroptera</taxon>
        <taxon>Yangochiroptera</taxon>
        <taxon>Vespertilionidae</taxon>
        <taxon>Cnephaeus</taxon>
    </lineage>
</organism>